<keyword evidence="3" id="KW-0489">Methyltransferase</keyword>
<dbReference type="GO" id="GO:0032259">
    <property type="term" value="P:methylation"/>
    <property type="evidence" value="ECO:0007669"/>
    <property type="project" value="UniProtKB-KW"/>
</dbReference>
<feature type="domain" description="Methyltransferase" evidence="2">
    <location>
        <begin position="30"/>
        <end position="118"/>
    </location>
</feature>
<dbReference type="Pfam" id="PF13649">
    <property type="entry name" value="Methyltransf_25"/>
    <property type="match status" value="1"/>
</dbReference>
<dbReference type="CDD" id="cd02440">
    <property type="entry name" value="AdoMet_MTases"/>
    <property type="match status" value="1"/>
</dbReference>
<evidence type="ECO:0000313" key="4">
    <source>
        <dbReference type="Proteomes" id="UP000031364"/>
    </source>
</evidence>
<sequence>MDAVTGIDWNHNSFYHRLLLRQLPKNMSRVLDVGCGAGAFAAVLARQAERVDALDQSPVMIDAAKQVVPANVTCILGDILDQQFPPATCDAIVSISTLHHLPLDEVLPVLADALRPGGVLAAVALPRTDLPRELPTEFLAALGHRVLGGTFALLRTLGLGDRHALDPTHADMPVRLDPPLTTRQVRDQVRTLLPGAQVRRRLFWRYSLVWHKPHP</sequence>
<accession>A0ABR4Z6J3</accession>
<dbReference type="PANTHER" id="PTHR43861">
    <property type="entry name" value="TRANS-ACONITATE 2-METHYLTRANSFERASE-RELATED"/>
    <property type="match status" value="1"/>
</dbReference>
<dbReference type="InterPro" id="IPR041698">
    <property type="entry name" value="Methyltransf_25"/>
</dbReference>
<dbReference type="Proteomes" id="UP000031364">
    <property type="component" value="Unassembled WGS sequence"/>
</dbReference>
<evidence type="ECO:0000256" key="1">
    <source>
        <dbReference type="ARBA" id="ARBA00022679"/>
    </source>
</evidence>
<dbReference type="InterPro" id="IPR029063">
    <property type="entry name" value="SAM-dependent_MTases_sf"/>
</dbReference>
<dbReference type="EMBL" id="JNFP01000055">
    <property type="protein sequence ID" value="KIA60955.1"/>
    <property type="molecule type" value="Genomic_DNA"/>
</dbReference>
<keyword evidence="1" id="KW-0808">Transferase</keyword>
<evidence type="ECO:0000313" key="3">
    <source>
        <dbReference type="EMBL" id="KIA60955.1"/>
    </source>
</evidence>
<keyword evidence="4" id="KW-1185">Reference proteome</keyword>
<comment type="caution">
    <text evidence="3">The sequence shown here is derived from an EMBL/GenBank/DDBJ whole genome shotgun (WGS) entry which is preliminary data.</text>
</comment>
<proteinExistence type="predicted"/>
<dbReference type="GO" id="GO:0008168">
    <property type="term" value="F:methyltransferase activity"/>
    <property type="evidence" value="ECO:0007669"/>
    <property type="project" value="UniProtKB-KW"/>
</dbReference>
<reference evidence="3 4" key="1">
    <citation type="journal article" date="2014" name="Int. J. Syst. Evol. Microbiol.">
        <title>Nocardia vulneris sp. nov., isolated from wounds of human patients in North America.</title>
        <authorList>
            <person name="Lasker B.A."/>
            <person name="Bell M."/>
            <person name="Klenk H.P."/>
            <person name="Sproer C."/>
            <person name="Schumann C."/>
            <person name="Schumann P."/>
            <person name="Brown J.M."/>
        </authorList>
    </citation>
    <scope>NUCLEOTIDE SEQUENCE [LARGE SCALE GENOMIC DNA]</scope>
    <source>
        <strain evidence="3 4">W9851</strain>
    </source>
</reference>
<dbReference type="Gene3D" id="3.40.50.150">
    <property type="entry name" value="Vaccinia Virus protein VP39"/>
    <property type="match status" value="1"/>
</dbReference>
<name>A0ABR4Z6J3_9NOCA</name>
<gene>
    <name evidence="3" type="ORF">FG87_33975</name>
</gene>
<dbReference type="SUPFAM" id="SSF53335">
    <property type="entry name" value="S-adenosyl-L-methionine-dependent methyltransferases"/>
    <property type="match status" value="1"/>
</dbReference>
<organism evidence="3 4">
    <name type="scientific">Nocardia vulneris</name>
    <dbReference type="NCBI Taxonomy" id="1141657"/>
    <lineage>
        <taxon>Bacteria</taxon>
        <taxon>Bacillati</taxon>
        <taxon>Actinomycetota</taxon>
        <taxon>Actinomycetes</taxon>
        <taxon>Mycobacteriales</taxon>
        <taxon>Nocardiaceae</taxon>
        <taxon>Nocardia</taxon>
    </lineage>
</organism>
<protein>
    <submittedName>
        <fullName evidence="3">Methyltransferase</fullName>
    </submittedName>
</protein>
<evidence type="ECO:0000259" key="2">
    <source>
        <dbReference type="Pfam" id="PF13649"/>
    </source>
</evidence>